<feature type="domain" description="DTW" evidence="12">
    <location>
        <begin position="33"/>
        <end position="278"/>
    </location>
</feature>
<keyword evidence="6" id="KW-0539">Nucleus</keyword>
<evidence type="ECO:0000256" key="1">
    <source>
        <dbReference type="ARBA" id="ARBA00004123"/>
    </source>
</evidence>
<evidence type="ECO:0000256" key="3">
    <source>
        <dbReference type="ARBA" id="ARBA00022679"/>
    </source>
</evidence>
<sequence>MEEEPFPGLKIESSDFLNDLDGRSKCSKCQRSRKFYCYTCFLPLPEIEHRIPRVKLPLKVDILKHPSEVDGKSTAVHAGIVAPEDVCIYTYPCIPDYEKDKVILVFPCKDSKTLEQLASSWKHGLKPTQLKSNESVFSGKGSLETSGEKSTIAGSEILPAKTEKLHSSEDEALSKLEESPKLPFERVIFIDSTWNQTRAIFNDERLRGIQCVELKSEKTKFWRHQKNNPDTHLATIEAIYYFMREFHEHFVDTQYSGQYDNLLFFFNFMYKKIRNIYDGGEHLEAYKSRKEKALQTKNVS</sequence>
<keyword evidence="3" id="KW-0808">Transferase</keyword>
<evidence type="ECO:0000259" key="12">
    <source>
        <dbReference type="SMART" id="SM01144"/>
    </source>
</evidence>
<comment type="function">
    <text evidence="7">Catalyzes the formation of 3-(3-amino-3-carboxypropyl)uridine (acp3U) at position 20 in the D-loop of several cytoplasmic tRNAs (acp3U(20)).</text>
</comment>
<evidence type="ECO:0000256" key="5">
    <source>
        <dbReference type="ARBA" id="ARBA00022694"/>
    </source>
</evidence>
<evidence type="ECO:0000256" key="9">
    <source>
        <dbReference type="ARBA" id="ARBA00039242"/>
    </source>
</evidence>
<protein>
    <recommendedName>
        <fullName evidence="9">tRNA-uridine aminocarboxypropyltransferase 1</fullName>
        <ecNumber evidence="2">2.5.1.25</ecNumber>
    </recommendedName>
    <alternativeName>
        <fullName evidence="10">DTW domain-containing protein 1</fullName>
    </alternativeName>
</protein>
<evidence type="ECO:0000256" key="10">
    <source>
        <dbReference type="ARBA" id="ARBA00042508"/>
    </source>
</evidence>
<keyword evidence="14" id="KW-1185">Reference proteome</keyword>
<accession>A0A9D4H2L8</accession>
<dbReference type="Pfam" id="PF03942">
    <property type="entry name" value="DTW"/>
    <property type="match status" value="1"/>
</dbReference>
<dbReference type="GO" id="GO:0016432">
    <property type="term" value="F:tRNA-uridine aminocarboxypropyltransferase activity"/>
    <property type="evidence" value="ECO:0007669"/>
    <property type="project" value="UniProtKB-EC"/>
</dbReference>
<comment type="caution">
    <text evidence="13">The sequence shown here is derived from an EMBL/GenBank/DDBJ whole genome shotgun (WGS) entry which is preliminary data.</text>
</comment>
<dbReference type="PANTHER" id="PTHR15627">
    <property type="entry name" value="NATURAL KILLER CELL-SPECIFIC ANTIGEN KLIP1"/>
    <property type="match status" value="1"/>
</dbReference>
<organism evidence="13 14">
    <name type="scientific">Dreissena polymorpha</name>
    <name type="common">Zebra mussel</name>
    <name type="synonym">Mytilus polymorpha</name>
    <dbReference type="NCBI Taxonomy" id="45954"/>
    <lineage>
        <taxon>Eukaryota</taxon>
        <taxon>Metazoa</taxon>
        <taxon>Spiralia</taxon>
        <taxon>Lophotrochozoa</taxon>
        <taxon>Mollusca</taxon>
        <taxon>Bivalvia</taxon>
        <taxon>Autobranchia</taxon>
        <taxon>Heteroconchia</taxon>
        <taxon>Euheterodonta</taxon>
        <taxon>Imparidentia</taxon>
        <taxon>Neoheterodontei</taxon>
        <taxon>Myida</taxon>
        <taxon>Dreissenoidea</taxon>
        <taxon>Dreissenidae</taxon>
        <taxon>Dreissena</taxon>
    </lineage>
</organism>
<keyword evidence="4" id="KW-0949">S-adenosyl-L-methionine</keyword>
<keyword evidence="5" id="KW-0819">tRNA processing</keyword>
<gene>
    <name evidence="13" type="ORF">DPMN_127768</name>
</gene>
<dbReference type="GO" id="GO:0006400">
    <property type="term" value="P:tRNA modification"/>
    <property type="evidence" value="ECO:0007669"/>
    <property type="project" value="TreeGrafter"/>
</dbReference>
<evidence type="ECO:0000313" key="14">
    <source>
        <dbReference type="Proteomes" id="UP000828390"/>
    </source>
</evidence>
<evidence type="ECO:0000256" key="11">
    <source>
        <dbReference type="ARBA" id="ARBA00048718"/>
    </source>
</evidence>
<dbReference type="EC" id="2.5.1.25" evidence="2"/>
<evidence type="ECO:0000256" key="6">
    <source>
        <dbReference type="ARBA" id="ARBA00023242"/>
    </source>
</evidence>
<comment type="subcellular location">
    <subcellularLocation>
        <location evidence="1">Nucleus</location>
    </subcellularLocation>
</comment>
<dbReference type="Proteomes" id="UP000828390">
    <property type="component" value="Unassembled WGS sequence"/>
</dbReference>
<proteinExistence type="inferred from homology"/>
<dbReference type="AlphaFoldDB" id="A0A9D4H2L8"/>
<dbReference type="InterPro" id="IPR051521">
    <property type="entry name" value="tRNA_Mod/Golgi_Maint"/>
</dbReference>
<evidence type="ECO:0000256" key="8">
    <source>
        <dbReference type="ARBA" id="ARBA00038290"/>
    </source>
</evidence>
<dbReference type="PANTHER" id="PTHR15627:SF8">
    <property type="entry name" value="TRNA-URIDINE AMINOCARBOXYPROPYLTRANSFERASE 1"/>
    <property type="match status" value="1"/>
</dbReference>
<dbReference type="OrthoDB" id="3173at2759"/>
<dbReference type="EMBL" id="JAIWYP010000005">
    <property type="protein sequence ID" value="KAH3825884.1"/>
    <property type="molecule type" value="Genomic_DNA"/>
</dbReference>
<dbReference type="GO" id="GO:0005634">
    <property type="term" value="C:nucleus"/>
    <property type="evidence" value="ECO:0007669"/>
    <property type="project" value="UniProtKB-SubCell"/>
</dbReference>
<evidence type="ECO:0000256" key="4">
    <source>
        <dbReference type="ARBA" id="ARBA00022691"/>
    </source>
</evidence>
<dbReference type="InterPro" id="IPR005636">
    <property type="entry name" value="DTW"/>
</dbReference>
<comment type="similarity">
    <text evidence="8">Belongs to the TDD superfamily. DTWD1 family.</text>
</comment>
<evidence type="ECO:0000313" key="13">
    <source>
        <dbReference type="EMBL" id="KAH3825884.1"/>
    </source>
</evidence>
<comment type="catalytic activity">
    <reaction evidence="11">
        <text>a uridine in tRNA + S-adenosyl-L-methionine = a 3-[(3S)-3-amino-3-carboxypropyl]uridine in tRNA + S-methyl-5'-thioadenosine + H(+)</text>
        <dbReference type="Rhea" id="RHEA:62432"/>
        <dbReference type="Rhea" id="RHEA-COMP:13339"/>
        <dbReference type="Rhea" id="RHEA-COMP:16092"/>
        <dbReference type="ChEBI" id="CHEBI:15378"/>
        <dbReference type="ChEBI" id="CHEBI:17509"/>
        <dbReference type="ChEBI" id="CHEBI:59789"/>
        <dbReference type="ChEBI" id="CHEBI:65315"/>
        <dbReference type="ChEBI" id="CHEBI:82930"/>
        <dbReference type="EC" id="2.5.1.25"/>
    </reaction>
</comment>
<dbReference type="SMART" id="SM01144">
    <property type="entry name" value="DTW"/>
    <property type="match status" value="1"/>
</dbReference>
<evidence type="ECO:0000256" key="2">
    <source>
        <dbReference type="ARBA" id="ARBA00012386"/>
    </source>
</evidence>
<reference evidence="13" key="1">
    <citation type="journal article" date="2019" name="bioRxiv">
        <title>The Genome of the Zebra Mussel, Dreissena polymorpha: A Resource for Invasive Species Research.</title>
        <authorList>
            <person name="McCartney M.A."/>
            <person name="Auch B."/>
            <person name="Kono T."/>
            <person name="Mallez S."/>
            <person name="Zhang Y."/>
            <person name="Obille A."/>
            <person name="Becker A."/>
            <person name="Abrahante J.E."/>
            <person name="Garbe J."/>
            <person name="Badalamenti J.P."/>
            <person name="Herman A."/>
            <person name="Mangelson H."/>
            <person name="Liachko I."/>
            <person name="Sullivan S."/>
            <person name="Sone E.D."/>
            <person name="Koren S."/>
            <person name="Silverstein K.A.T."/>
            <person name="Beckman K.B."/>
            <person name="Gohl D.M."/>
        </authorList>
    </citation>
    <scope>NUCLEOTIDE SEQUENCE</scope>
    <source>
        <strain evidence="13">Duluth1</strain>
        <tissue evidence="13">Whole animal</tissue>
    </source>
</reference>
<evidence type="ECO:0000256" key="7">
    <source>
        <dbReference type="ARBA" id="ARBA00037050"/>
    </source>
</evidence>
<name>A0A9D4H2L8_DREPO</name>
<reference evidence="13" key="2">
    <citation type="submission" date="2020-11" db="EMBL/GenBank/DDBJ databases">
        <authorList>
            <person name="McCartney M.A."/>
            <person name="Auch B."/>
            <person name="Kono T."/>
            <person name="Mallez S."/>
            <person name="Becker A."/>
            <person name="Gohl D.M."/>
            <person name="Silverstein K.A.T."/>
            <person name="Koren S."/>
            <person name="Bechman K.B."/>
            <person name="Herman A."/>
            <person name="Abrahante J.E."/>
            <person name="Garbe J."/>
        </authorList>
    </citation>
    <scope>NUCLEOTIDE SEQUENCE</scope>
    <source>
        <strain evidence="13">Duluth1</strain>
        <tissue evidence="13">Whole animal</tissue>
    </source>
</reference>